<dbReference type="Proteomes" id="UP001320122">
    <property type="component" value="Unassembled WGS sequence"/>
</dbReference>
<dbReference type="SUPFAM" id="SSF46785">
    <property type="entry name" value="Winged helix' DNA-binding domain"/>
    <property type="match status" value="1"/>
</dbReference>
<dbReference type="InterPro" id="IPR036390">
    <property type="entry name" value="WH_DNA-bd_sf"/>
</dbReference>
<dbReference type="InterPro" id="IPR005119">
    <property type="entry name" value="LysR_subst-bd"/>
</dbReference>
<evidence type="ECO:0000259" key="5">
    <source>
        <dbReference type="PROSITE" id="PS50931"/>
    </source>
</evidence>
<protein>
    <submittedName>
        <fullName evidence="6">LysR family transcriptional regulator</fullName>
    </submittedName>
</protein>
<dbReference type="RefSeq" id="WP_234274921.1">
    <property type="nucleotide sequence ID" value="NZ_JABFTT010000012.1"/>
</dbReference>
<keyword evidence="3" id="KW-0238">DNA-binding</keyword>
<keyword evidence="7" id="KW-1185">Reference proteome</keyword>
<dbReference type="PROSITE" id="PS50931">
    <property type="entry name" value="HTH_LYSR"/>
    <property type="match status" value="1"/>
</dbReference>
<evidence type="ECO:0000313" key="6">
    <source>
        <dbReference type="EMBL" id="MCE8021597.1"/>
    </source>
</evidence>
<dbReference type="Gene3D" id="1.10.10.10">
    <property type="entry name" value="Winged helix-like DNA-binding domain superfamily/Winged helix DNA-binding domain"/>
    <property type="match status" value="1"/>
</dbReference>
<accession>A0ABS9AIK3</accession>
<dbReference type="EMBL" id="JABFTT010000012">
    <property type="protein sequence ID" value="MCE8021597.1"/>
    <property type="molecule type" value="Genomic_DNA"/>
</dbReference>
<evidence type="ECO:0000313" key="7">
    <source>
        <dbReference type="Proteomes" id="UP001320122"/>
    </source>
</evidence>
<dbReference type="Pfam" id="PF03466">
    <property type="entry name" value="LysR_substrate"/>
    <property type="match status" value="1"/>
</dbReference>
<evidence type="ECO:0000256" key="2">
    <source>
        <dbReference type="ARBA" id="ARBA00023015"/>
    </source>
</evidence>
<gene>
    <name evidence="6" type="ORF">HOP51_15970</name>
</gene>
<name>A0ABS9AIK3_9GAMM</name>
<proteinExistence type="inferred from homology"/>
<keyword evidence="4" id="KW-0804">Transcription</keyword>
<comment type="caution">
    <text evidence="6">The sequence shown here is derived from an EMBL/GenBank/DDBJ whole genome shotgun (WGS) entry which is preliminary data.</text>
</comment>
<evidence type="ECO:0000256" key="4">
    <source>
        <dbReference type="ARBA" id="ARBA00023163"/>
    </source>
</evidence>
<comment type="similarity">
    <text evidence="1">Belongs to the LysR transcriptional regulatory family.</text>
</comment>
<dbReference type="InterPro" id="IPR000847">
    <property type="entry name" value="LysR_HTH_N"/>
</dbReference>
<reference evidence="6 7" key="1">
    <citation type="journal article" date="2021" name="Front. Microbiol.">
        <title>Aerobic Denitrification and Heterotrophic Sulfur Oxidation in the Genus Halomonas Revealed by Six Novel Species Characterizations and Genome-Based Analysis.</title>
        <authorList>
            <person name="Wang L."/>
            <person name="Shao Z."/>
        </authorList>
    </citation>
    <scope>NUCLEOTIDE SEQUENCE [LARGE SCALE GENOMIC DNA]</scope>
    <source>
        <strain evidence="6 7">MCCC 1A11036</strain>
    </source>
</reference>
<evidence type="ECO:0000256" key="3">
    <source>
        <dbReference type="ARBA" id="ARBA00023125"/>
    </source>
</evidence>
<dbReference type="PANTHER" id="PTHR30579">
    <property type="entry name" value="TRANSCRIPTIONAL REGULATOR"/>
    <property type="match status" value="1"/>
</dbReference>
<dbReference type="Gene3D" id="3.40.190.10">
    <property type="entry name" value="Periplasmic binding protein-like II"/>
    <property type="match status" value="2"/>
</dbReference>
<dbReference type="PANTHER" id="PTHR30579:SF7">
    <property type="entry name" value="HTH-TYPE TRANSCRIPTIONAL REGULATOR LRHA-RELATED"/>
    <property type="match status" value="1"/>
</dbReference>
<organism evidence="6 7">
    <name type="scientific">Billgrantia zhangzhouensis</name>
    <dbReference type="NCBI Taxonomy" id="2733481"/>
    <lineage>
        <taxon>Bacteria</taxon>
        <taxon>Pseudomonadati</taxon>
        <taxon>Pseudomonadota</taxon>
        <taxon>Gammaproteobacteria</taxon>
        <taxon>Oceanospirillales</taxon>
        <taxon>Halomonadaceae</taxon>
        <taxon>Billgrantia</taxon>
    </lineage>
</organism>
<sequence length="308" mass="32895">MTQVASPHTAALQASVSQGSVSQGVPLLDSDVLRSFVAIAECGSFTRAARQVFRTPSALSMQIKRLEETLGQALFVREARQVRLTPEGEVLLGYGRRLLKLNEEAVTQFLAPSVSGRLGFGTTDDVGTRILPGVLAQFARSHPAVQVDVVVGSSREMLSRLDAGELDLVLVTAGNPGQEARGEIVHSEPLVWAGREGGVAAQRSPLPVALAHQGCAWRGMALEVLDRAGLSYRIAYSCEHCAGQEAAMIADLAVSPFPQSLVRPPLRRIDPSLLPPLGEYQLTLVKRPGASQACETLVGYVMGAFVNY</sequence>
<dbReference type="InterPro" id="IPR050176">
    <property type="entry name" value="LTTR"/>
</dbReference>
<evidence type="ECO:0000256" key="1">
    <source>
        <dbReference type="ARBA" id="ARBA00009437"/>
    </source>
</evidence>
<dbReference type="InterPro" id="IPR036388">
    <property type="entry name" value="WH-like_DNA-bd_sf"/>
</dbReference>
<dbReference type="Pfam" id="PF00126">
    <property type="entry name" value="HTH_1"/>
    <property type="match status" value="1"/>
</dbReference>
<feature type="domain" description="HTH lysR-type" evidence="5">
    <location>
        <begin position="28"/>
        <end position="85"/>
    </location>
</feature>
<keyword evidence="2" id="KW-0805">Transcription regulation</keyword>
<dbReference type="PRINTS" id="PR00039">
    <property type="entry name" value="HTHLYSR"/>
</dbReference>
<dbReference type="SUPFAM" id="SSF53850">
    <property type="entry name" value="Periplasmic binding protein-like II"/>
    <property type="match status" value="1"/>
</dbReference>